<feature type="region of interest" description="Disordered" evidence="1">
    <location>
        <begin position="577"/>
        <end position="708"/>
    </location>
</feature>
<feature type="compositionally biased region" description="Acidic residues" evidence="1">
    <location>
        <begin position="358"/>
        <end position="379"/>
    </location>
</feature>
<keyword evidence="3" id="KW-1185">Reference proteome</keyword>
<feature type="region of interest" description="Disordered" evidence="1">
    <location>
        <begin position="283"/>
        <end position="313"/>
    </location>
</feature>
<comment type="caution">
    <text evidence="2">The sequence shown here is derived from an EMBL/GenBank/DDBJ whole genome shotgun (WGS) entry which is preliminary data.</text>
</comment>
<dbReference type="EMBL" id="JASNQZ010000001">
    <property type="protein sequence ID" value="KAL0960942.1"/>
    <property type="molecule type" value="Genomic_DNA"/>
</dbReference>
<reference evidence="3" key="1">
    <citation type="submission" date="2024-06" db="EMBL/GenBank/DDBJ databases">
        <title>Multi-omics analyses provide insights into the biosynthesis of the anticancer antibiotic pleurotin in Hohenbuehelia grisea.</title>
        <authorList>
            <person name="Weaver J.A."/>
            <person name="Alberti F."/>
        </authorList>
    </citation>
    <scope>NUCLEOTIDE SEQUENCE [LARGE SCALE GENOMIC DNA]</scope>
    <source>
        <strain evidence="3">T-177</strain>
    </source>
</reference>
<dbReference type="Proteomes" id="UP001556367">
    <property type="component" value="Unassembled WGS sequence"/>
</dbReference>
<feature type="region of interest" description="Disordered" evidence="1">
    <location>
        <begin position="57"/>
        <end position="247"/>
    </location>
</feature>
<name>A0ABR3JYM3_9AGAR</name>
<feature type="compositionally biased region" description="Polar residues" evidence="1">
    <location>
        <begin position="284"/>
        <end position="293"/>
    </location>
</feature>
<feature type="compositionally biased region" description="Pro residues" evidence="1">
    <location>
        <begin position="148"/>
        <end position="157"/>
    </location>
</feature>
<evidence type="ECO:0000313" key="2">
    <source>
        <dbReference type="EMBL" id="KAL0960942.1"/>
    </source>
</evidence>
<feature type="compositionally biased region" description="Polar residues" evidence="1">
    <location>
        <begin position="206"/>
        <end position="233"/>
    </location>
</feature>
<organism evidence="2 3">
    <name type="scientific">Hohenbuehelia grisea</name>
    <dbReference type="NCBI Taxonomy" id="104357"/>
    <lineage>
        <taxon>Eukaryota</taxon>
        <taxon>Fungi</taxon>
        <taxon>Dikarya</taxon>
        <taxon>Basidiomycota</taxon>
        <taxon>Agaricomycotina</taxon>
        <taxon>Agaricomycetes</taxon>
        <taxon>Agaricomycetidae</taxon>
        <taxon>Agaricales</taxon>
        <taxon>Pleurotineae</taxon>
        <taxon>Pleurotaceae</taxon>
        <taxon>Hohenbuehelia</taxon>
    </lineage>
</organism>
<sequence>MTTLTQSARIPGPSWDETIVPALRKRLESESRTLAKRMSAVSITSLDERDAIALREAKPAYSSHNGQRLTAQKGQSPEPTPYRSENTPRANGSHSSSSRPPPGQIPRSRTYSQPYASKPPASAVNGKASGAKGSASKSAHLPTTAPSPELPTPPMPTKPTRIPKPRTRTNSASTGSASQQQPNRHINGFNHAPPSDPPDLYPVYESHSSSALINETAPFSASSNFSTNDTIYNPSPRTSSESEERPFEHWYRGEVSRNGGVGELRVGKRVEMLEIANYGHSLRQRSANSSRGATPTVGLGLGAEEASYDTRERSEWTRRRKRADSVSGILGDGRESLYLDEERAREVALVLDERPLTDLEDGTPDEEDYDDGEDTEVEDNTTQYNRNAYHAGDISTTSAPTSTMHQAERSMTPTSNSAKPRGMVSRIPTPSGARPSIDSHRVPSPELYRQPLQRGGSEPPPSTQNGSASAPGTPRAGRRQPSPTTPKVQPQPRKASGPAVNGKKGPSASARTRAKTQAAKQAAQEEANRKALAKYPTPDSDGDMADAIPTWTQPVPKTGNWDEVVLPVVARKKGLDDFYEQADGSPQPKRPPSMIAPAPGTFGYDHSKYRPPRGEAIPMDEFGQPASPVHEVDEDEQDTPGQGQRPAPVPGLPPPEGRVPLRQNPLDAPPFSQYTPAISQPLPLPQVTTAQPQSAFDDPRQKDEEDAGGCCKSCVIIYKSAFV</sequence>
<feature type="compositionally biased region" description="Polar residues" evidence="1">
    <location>
        <begin position="62"/>
        <end position="92"/>
    </location>
</feature>
<evidence type="ECO:0000256" key="1">
    <source>
        <dbReference type="SAM" id="MobiDB-lite"/>
    </source>
</evidence>
<feature type="region of interest" description="Disordered" evidence="1">
    <location>
        <begin position="352"/>
        <end position="559"/>
    </location>
</feature>
<protein>
    <submittedName>
        <fullName evidence="2">Uncharacterized protein</fullName>
    </submittedName>
</protein>
<feature type="compositionally biased region" description="Polar residues" evidence="1">
    <location>
        <begin position="394"/>
        <end position="418"/>
    </location>
</feature>
<feature type="compositionally biased region" description="Pro residues" evidence="1">
    <location>
        <begin position="647"/>
        <end position="657"/>
    </location>
</feature>
<evidence type="ECO:0000313" key="3">
    <source>
        <dbReference type="Proteomes" id="UP001556367"/>
    </source>
</evidence>
<feature type="compositionally biased region" description="Polar residues" evidence="1">
    <location>
        <begin position="170"/>
        <end position="184"/>
    </location>
</feature>
<proteinExistence type="predicted"/>
<feature type="compositionally biased region" description="Low complexity" evidence="1">
    <location>
        <begin position="507"/>
        <end position="525"/>
    </location>
</feature>
<accession>A0ABR3JYM3</accession>
<gene>
    <name evidence="2" type="ORF">HGRIS_005947</name>
</gene>
<feature type="compositionally biased region" description="Low complexity" evidence="1">
    <location>
        <begin position="121"/>
        <end position="147"/>
    </location>
</feature>